<dbReference type="CDD" id="cd04333">
    <property type="entry name" value="ProX_deacylase"/>
    <property type="match status" value="1"/>
</dbReference>
<evidence type="ECO:0000259" key="1">
    <source>
        <dbReference type="Pfam" id="PF04073"/>
    </source>
</evidence>
<dbReference type="RefSeq" id="WP_144857057.1">
    <property type="nucleotide sequence ID" value="NZ_BAAAYT010000001.1"/>
</dbReference>
<dbReference type="Pfam" id="PF04073">
    <property type="entry name" value="tRNA_edit"/>
    <property type="match status" value="1"/>
</dbReference>
<dbReference type="PANTHER" id="PTHR30411">
    <property type="entry name" value="CYTOPLASMIC PROTEIN"/>
    <property type="match status" value="1"/>
</dbReference>
<feature type="domain" description="YbaK/aminoacyl-tRNA synthetase-associated" evidence="1">
    <location>
        <begin position="25"/>
        <end position="141"/>
    </location>
</feature>
<protein>
    <submittedName>
        <fullName evidence="2">Prolyl-tRNA editing enzyme YbaK/EbsC (Cys-tRNA(Pro) deacylase)</fullName>
    </submittedName>
</protein>
<dbReference type="GO" id="GO:0002161">
    <property type="term" value="F:aminoacyl-tRNA deacylase activity"/>
    <property type="evidence" value="ECO:0007669"/>
    <property type="project" value="InterPro"/>
</dbReference>
<gene>
    <name evidence="2" type="ORF">FB557_1618</name>
</gene>
<dbReference type="OrthoDB" id="9809296at2"/>
<dbReference type="SUPFAM" id="SSF55826">
    <property type="entry name" value="YbaK/ProRS associated domain"/>
    <property type="match status" value="1"/>
</dbReference>
<evidence type="ECO:0000313" key="2">
    <source>
        <dbReference type="EMBL" id="TWD16075.1"/>
    </source>
</evidence>
<dbReference type="EMBL" id="VIUW01000002">
    <property type="protein sequence ID" value="TWD16075.1"/>
    <property type="molecule type" value="Genomic_DNA"/>
</dbReference>
<keyword evidence="3" id="KW-1185">Reference proteome</keyword>
<name>A0A560WF07_9MICO</name>
<dbReference type="Proteomes" id="UP000315628">
    <property type="component" value="Unassembled WGS sequence"/>
</dbReference>
<comment type="caution">
    <text evidence="2">The sequence shown here is derived from an EMBL/GenBank/DDBJ whole genome shotgun (WGS) entry which is preliminary data.</text>
</comment>
<dbReference type="Gene3D" id="3.90.960.10">
    <property type="entry name" value="YbaK/aminoacyl-tRNA synthetase-associated domain"/>
    <property type="match status" value="1"/>
</dbReference>
<sequence length="157" mass="16238">MSFERARDHLAGLGLEGRILTFDVPSATVDQAAAAVGVAPERIAKSLTFLVHGAPVLVVVAGDARVDNPAFKATFGAKASMLGIDQAPELIGYPVGGVCPFAVAAGVRVCLDKSLRRFETVYPACGDAASAVELTLPELERASGSTDWVSVTRLPGS</sequence>
<dbReference type="PANTHER" id="PTHR30411:SF1">
    <property type="entry name" value="CYTOPLASMIC PROTEIN"/>
    <property type="match status" value="1"/>
</dbReference>
<reference evidence="2 3" key="1">
    <citation type="submission" date="2019-06" db="EMBL/GenBank/DDBJ databases">
        <title>Sequencing the genomes of 1000 actinobacteria strains.</title>
        <authorList>
            <person name="Klenk H.-P."/>
        </authorList>
    </citation>
    <scope>NUCLEOTIDE SEQUENCE [LARGE SCALE GENOMIC DNA]</scope>
    <source>
        <strain evidence="2 3">DSM 18935</strain>
    </source>
</reference>
<accession>A0A560WF07</accession>
<dbReference type="InterPro" id="IPR007214">
    <property type="entry name" value="YbaK/aa-tRNA-synth-assoc-dom"/>
</dbReference>
<organism evidence="2 3">
    <name type="scientific">Marihabitans asiaticum</name>
    <dbReference type="NCBI Taxonomy" id="415218"/>
    <lineage>
        <taxon>Bacteria</taxon>
        <taxon>Bacillati</taxon>
        <taxon>Actinomycetota</taxon>
        <taxon>Actinomycetes</taxon>
        <taxon>Micrococcales</taxon>
        <taxon>Intrasporangiaceae</taxon>
        <taxon>Marihabitans</taxon>
    </lineage>
</organism>
<dbReference type="InterPro" id="IPR036754">
    <property type="entry name" value="YbaK/aa-tRNA-synt-asso_dom_sf"/>
</dbReference>
<proteinExistence type="predicted"/>
<dbReference type="AlphaFoldDB" id="A0A560WF07"/>
<evidence type="ECO:0000313" key="3">
    <source>
        <dbReference type="Proteomes" id="UP000315628"/>
    </source>
</evidence>